<keyword evidence="2" id="KW-1185">Reference proteome</keyword>
<dbReference type="EMBL" id="BGZK01002942">
    <property type="protein sequence ID" value="GBP97492.1"/>
    <property type="molecule type" value="Genomic_DNA"/>
</dbReference>
<dbReference type="AlphaFoldDB" id="A0A4C2ACD9"/>
<dbReference type="OrthoDB" id="10585366at2759"/>
<evidence type="ECO:0000313" key="1">
    <source>
        <dbReference type="EMBL" id="GBP97492.1"/>
    </source>
</evidence>
<name>A0A4C2ACD9_EUMVA</name>
<evidence type="ECO:0000313" key="2">
    <source>
        <dbReference type="Proteomes" id="UP000299102"/>
    </source>
</evidence>
<sequence>MVLRCATMGHSFSLSCRESPKMAEQNVLFNYFGYMQQQPIKPIEDEGASCLMDERQQLDEATARILRNQRALTRALRRIMNEITTEESHESSYYQAKTALMDKYMIELP</sequence>
<dbReference type="PROSITE" id="PS51257">
    <property type="entry name" value="PROKAR_LIPOPROTEIN"/>
    <property type="match status" value="1"/>
</dbReference>
<organism evidence="1 2">
    <name type="scientific">Eumeta variegata</name>
    <name type="common">Bagworm moth</name>
    <name type="synonym">Eumeta japonica</name>
    <dbReference type="NCBI Taxonomy" id="151549"/>
    <lineage>
        <taxon>Eukaryota</taxon>
        <taxon>Metazoa</taxon>
        <taxon>Ecdysozoa</taxon>
        <taxon>Arthropoda</taxon>
        <taxon>Hexapoda</taxon>
        <taxon>Insecta</taxon>
        <taxon>Pterygota</taxon>
        <taxon>Neoptera</taxon>
        <taxon>Endopterygota</taxon>
        <taxon>Lepidoptera</taxon>
        <taxon>Glossata</taxon>
        <taxon>Ditrysia</taxon>
        <taxon>Tineoidea</taxon>
        <taxon>Psychidae</taxon>
        <taxon>Oiketicinae</taxon>
        <taxon>Eumeta</taxon>
    </lineage>
</organism>
<accession>A0A4C2ACD9</accession>
<comment type="caution">
    <text evidence="1">The sequence shown here is derived from an EMBL/GenBank/DDBJ whole genome shotgun (WGS) entry which is preliminary data.</text>
</comment>
<protein>
    <submittedName>
        <fullName evidence="1">Uncharacterized protein</fullName>
    </submittedName>
</protein>
<gene>
    <name evidence="1" type="ORF">EVAR_63661_1</name>
</gene>
<dbReference type="Proteomes" id="UP000299102">
    <property type="component" value="Unassembled WGS sequence"/>
</dbReference>
<reference evidence="1 2" key="1">
    <citation type="journal article" date="2019" name="Commun. Biol.">
        <title>The bagworm genome reveals a unique fibroin gene that provides high tensile strength.</title>
        <authorList>
            <person name="Kono N."/>
            <person name="Nakamura H."/>
            <person name="Ohtoshi R."/>
            <person name="Tomita M."/>
            <person name="Numata K."/>
            <person name="Arakawa K."/>
        </authorList>
    </citation>
    <scope>NUCLEOTIDE SEQUENCE [LARGE SCALE GENOMIC DNA]</scope>
</reference>
<proteinExistence type="predicted"/>